<dbReference type="EMBL" id="CACRUH010000015">
    <property type="protein sequence ID" value="VYT87356.1"/>
    <property type="molecule type" value="Genomic_DNA"/>
</dbReference>
<dbReference type="AlphaFoldDB" id="A0A6N3ABV8"/>
<name>A0A6N3ABV8_9FIRM</name>
<accession>A0A6N3ABV8</accession>
<gene>
    <name evidence="1" type="ORF">CHLFYP18_05788</name>
</gene>
<organism evidence="1">
    <name type="scientific">Hungatella hathewayi</name>
    <dbReference type="NCBI Taxonomy" id="154046"/>
    <lineage>
        <taxon>Bacteria</taxon>
        <taxon>Bacillati</taxon>
        <taxon>Bacillota</taxon>
        <taxon>Clostridia</taxon>
        <taxon>Lachnospirales</taxon>
        <taxon>Lachnospiraceae</taxon>
        <taxon>Hungatella</taxon>
    </lineage>
</organism>
<reference evidence="1" key="1">
    <citation type="submission" date="2019-11" db="EMBL/GenBank/DDBJ databases">
        <authorList>
            <person name="Feng L."/>
        </authorList>
    </citation>
    <scope>NUCLEOTIDE SEQUENCE</scope>
    <source>
        <strain evidence="1">ChathewayiLFYP18</strain>
    </source>
</reference>
<evidence type="ECO:0000313" key="1">
    <source>
        <dbReference type="EMBL" id="VYT87356.1"/>
    </source>
</evidence>
<sequence>MKIRLIRDTKEIKRLELPVDLFELRRSITALSTDMPDLGIGDITSKIAYLPSVLTSKEITNQMFYELNFLAKQIQSMSKEERKTFQAALELEKSTDAKDFINISCNLNRYQWTGEEPGGSASKPVLKKEKKMMTVYDGSYFPLPGYQVDSAFLIRLFSEIYKRGAARDFYLSLPCSDSKIEEVKQCMKVNSLDDCKVISLESNIPHLWDYLPCTLEFRGLNQIAKVLQENDWDIVQQDLLFAALEAELPATLEEAADIIKQLNSYSFVSPAENEVRDYAKNKLQNENGYYADKVTAQFVDYKSLGEEMMKREHTVMTSKGMVKKTGGDLKQLPKESAILKLYTPLHGSLYDGEDEPIGDFQGQGLREYQKEIEAEVKKNLEFCAERGLAEFMSNQLVKRKVTCMMPGVEVYEGELWGVVEVKSHGPLSEAERNYVLSEWKGQASDGWGEVIEQYPIKVYDGELYVSFNSRHHDIRVVEVNDGMQEYSPVQML</sequence>
<proteinExistence type="predicted"/>
<protein>
    <submittedName>
        <fullName evidence="1">Uncharacterized protein</fullName>
    </submittedName>
</protein>